<keyword evidence="11" id="KW-1185">Reference proteome</keyword>
<comment type="subunit">
    <text evidence="8">Component of a multi-subunit COQ enzyme complex, composed of at least COQ3, COQ4, COQ5, COQ6, COQ7 and COQ9.</text>
</comment>
<evidence type="ECO:0000313" key="10">
    <source>
        <dbReference type="EMBL" id="ORX34399.1"/>
    </source>
</evidence>
<comment type="catalytic activity">
    <reaction evidence="8">
        <text>a 5-methoxy-2-methyl-3-(all-trans-polyprenyl)benzene-1,4-diol + AH2 + O2 = a 3-demethylubiquinol + A + H2O</text>
        <dbReference type="Rhea" id="RHEA:50908"/>
        <dbReference type="Rhea" id="RHEA-COMP:10859"/>
        <dbReference type="Rhea" id="RHEA-COMP:10914"/>
        <dbReference type="ChEBI" id="CHEBI:13193"/>
        <dbReference type="ChEBI" id="CHEBI:15377"/>
        <dbReference type="ChEBI" id="CHEBI:15379"/>
        <dbReference type="ChEBI" id="CHEBI:17499"/>
        <dbReference type="ChEBI" id="CHEBI:84167"/>
        <dbReference type="ChEBI" id="CHEBI:84422"/>
        <dbReference type="EC" id="1.14.99.60"/>
    </reaction>
</comment>
<dbReference type="EC" id="1.14.99.60" evidence="8"/>
<keyword evidence="5 8" id="KW-0408">Iron</keyword>
<dbReference type="EMBL" id="NBSH01000014">
    <property type="protein sequence ID" value="ORX34399.1"/>
    <property type="molecule type" value="Genomic_DNA"/>
</dbReference>
<keyword evidence="4 8" id="KW-0560">Oxidoreductase</keyword>
<protein>
    <recommendedName>
        <fullName evidence="8">5-demethoxyubiquinone hydroxylase, mitochondrial</fullName>
        <shortName evidence="8">DMQ hydroxylase</shortName>
        <ecNumber evidence="8">1.14.99.60</ecNumber>
    </recommendedName>
    <alternativeName>
        <fullName evidence="8">Ubiquinone biosynthesis monooxygenase COQ7</fullName>
    </alternativeName>
</protein>
<dbReference type="PANTHER" id="PTHR11237:SF4">
    <property type="entry name" value="5-DEMETHOXYUBIQUINONE HYDROXYLASE, MITOCHONDRIAL"/>
    <property type="match status" value="1"/>
</dbReference>
<evidence type="ECO:0000256" key="8">
    <source>
        <dbReference type="HAMAP-Rule" id="MF_03194"/>
    </source>
</evidence>
<evidence type="ECO:0000256" key="3">
    <source>
        <dbReference type="ARBA" id="ARBA00022723"/>
    </source>
</evidence>
<evidence type="ECO:0000256" key="2">
    <source>
        <dbReference type="ARBA" id="ARBA00022688"/>
    </source>
</evidence>
<feature type="binding site" evidence="8">
    <location>
        <position position="172"/>
    </location>
    <ligand>
        <name>Fe cation</name>
        <dbReference type="ChEBI" id="CHEBI:24875"/>
        <label>2</label>
    </ligand>
</feature>
<evidence type="ECO:0000256" key="9">
    <source>
        <dbReference type="SAM" id="MobiDB-lite"/>
    </source>
</evidence>
<reference evidence="10 11" key="1">
    <citation type="submission" date="2017-03" db="EMBL/GenBank/DDBJ databases">
        <title>Widespread Adenine N6-methylation of Active Genes in Fungi.</title>
        <authorList>
            <consortium name="DOE Joint Genome Institute"/>
            <person name="Mondo S.J."/>
            <person name="Dannebaum R.O."/>
            <person name="Kuo R.C."/>
            <person name="Louie K.B."/>
            <person name="Bewick A.J."/>
            <person name="Labutti K."/>
            <person name="Haridas S."/>
            <person name="Kuo A."/>
            <person name="Salamov A."/>
            <person name="Ahrendt S.R."/>
            <person name="Lau R."/>
            <person name="Bowen B.P."/>
            <person name="Lipzen A."/>
            <person name="Sullivan W."/>
            <person name="Andreopoulos W.B."/>
            <person name="Clum A."/>
            <person name="Lindquist E."/>
            <person name="Daum C."/>
            <person name="Northen T.R."/>
            <person name="Ramamoorthy G."/>
            <person name="Schmitz R.J."/>
            <person name="Gryganskyi A."/>
            <person name="Culley D."/>
            <person name="Magnuson J."/>
            <person name="James T.Y."/>
            <person name="O'Malley M.A."/>
            <person name="Stajich J.E."/>
            <person name="Spatafora J.W."/>
            <person name="Visel A."/>
            <person name="Grigoriev I.V."/>
        </authorList>
    </citation>
    <scope>NUCLEOTIDE SEQUENCE [LARGE SCALE GENOMIC DNA]</scope>
    <source>
        <strain evidence="10 11">NRRL Y-17943</strain>
    </source>
</reference>
<dbReference type="HAMAP" id="MF_01658">
    <property type="entry name" value="COQ7"/>
    <property type="match status" value="1"/>
</dbReference>
<keyword evidence="10" id="KW-0830">Ubiquinone</keyword>
<evidence type="ECO:0000256" key="4">
    <source>
        <dbReference type="ARBA" id="ARBA00023002"/>
    </source>
</evidence>
<dbReference type="SUPFAM" id="SSF47240">
    <property type="entry name" value="Ferritin-like"/>
    <property type="match status" value="1"/>
</dbReference>
<keyword evidence="8" id="KW-0496">Mitochondrion</keyword>
<evidence type="ECO:0000256" key="6">
    <source>
        <dbReference type="ARBA" id="ARBA00023033"/>
    </source>
</evidence>
<dbReference type="GO" id="GO:0016709">
    <property type="term" value="F:oxidoreductase activity, acting on paired donors, with incorporation or reduction of molecular oxygen, NAD(P)H as one donor, and incorporation of one atom of oxygen"/>
    <property type="evidence" value="ECO:0007669"/>
    <property type="project" value="UniProtKB-UniRule"/>
</dbReference>
<dbReference type="InterPro" id="IPR009078">
    <property type="entry name" value="Ferritin-like_SF"/>
</dbReference>
<dbReference type="GO" id="GO:0046872">
    <property type="term" value="F:metal ion binding"/>
    <property type="evidence" value="ECO:0007669"/>
    <property type="project" value="UniProtKB-KW"/>
</dbReference>
<dbReference type="UniPathway" id="UPA00232"/>
<evidence type="ECO:0000313" key="11">
    <source>
        <dbReference type="Proteomes" id="UP000193218"/>
    </source>
</evidence>
<evidence type="ECO:0000256" key="5">
    <source>
        <dbReference type="ARBA" id="ARBA00023004"/>
    </source>
</evidence>
<dbReference type="PANTHER" id="PTHR11237">
    <property type="entry name" value="COENZYME Q10 BIOSYNTHESIS PROTEIN 7"/>
    <property type="match status" value="1"/>
</dbReference>
<proteinExistence type="inferred from homology"/>
<organism evidence="10 11">
    <name type="scientific">Kockovaella imperatae</name>
    <dbReference type="NCBI Taxonomy" id="4999"/>
    <lineage>
        <taxon>Eukaryota</taxon>
        <taxon>Fungi</taxon>
        <taxon>Dikarya</taxon>
        <taxon>Basidiomycota</taxon>
        <taxon>Agaricomycotina</taxon>
        <taxon>Tremellomycetes</taxon>
        <taxon>Tremellales</taxon>
        <taxon>Cuniculitremaceae</taxon>
        <taxon>Kockovaella</taxon>
    </lineage>
</organism>
<comment type="pathway">
    <text evidence="1 8">Cofactor biosynthesis; ubiquinone biosynthesis.</text>
</comment>
<keyword evidence="7 8" id="KW-0472">Membrane</keyword>
<name>A0A1Y1U8M7_9TREE</name>
<feature type="compositionally biased region" description="Low complexity" evidence="9">
    <location>
        <begin position="38"/>
        <end position="57"/>
    </location>
</feature>
<accession>A0A1Y1U8M7</accession>
<dbReference type="GO" id="GO:0031314">
    <property type="term" value="C:extrinsic component of mitochondrial inner membrane"/>
    <property type="evidence" value="ECO:0007669"/>
    <property type="project" value="UniProtKB-UniRule"/>
</dbReference>
<dbReference type="Proteomes" id="UP000193218">
    <property type="component" value="Unassembled WGS sequence"/>
</dbReference>
<dbReference type="InterPro" id="IPR011566">
    <property type="entry name" value="Ubq_synth_Coq7"/>
</dbReference>
<dbReference type="STRING" id="4999.A0A1Y1U8M7"/>
<feature type="binding site" evidence="8">
    <location>
        <position position="217"/>
    </location>
    <ligand>
        <name>Fe cation</name>
        <dbReference type="ChEBI" id="CHEBI:24875"/>
        <label>2</label>
    </ligand>
</feature>
<dbReference type="GO" id="GO:0006744">
    <property type="term" value="P:ubiquinone biosynthetic process"/>
    <property type="evidence" value="ECO:0007669"/>
    <property type="project" value="UniProtKB-UniRule"/>
</dbReference>
<feature type="binding site" evidence="8">
    <location>
        <position position="220"/>
    </location>
    <ligand>
        <name>Fe cation</name>
        <dbReference type="ChEBI" id="CHEBI:24875"/>
        <label>2</label>
    </ligand>
</feature>
<feature type="binding site" evidence="8">
    <location>
        <position position="217"/>
    </location>
    <ligand>
        <name>Fe cation</name>
        <dbReference type="ChEBI" id="CHEBI:24875"/>
        <label>1</label>
    </ligand>
</feature>
<comment type="similarity">
    <text evidence="8">Belongs to the COQ7 family.</text>
</comment>
<evidence type="ECO:0000256" key="1">
    <source>
        <dbReference type="ARBA" id="ARBA00004749"/>
    </source>
</evidence>
<feature type="region of interest" description="Disordered" evidence="9">
    <location>
        <begin position="31"/>
        <end position="70"/>
    </location>
</feature>
<dbReference type="GO" id="GO:0008682">
    <property type="term" value="F:3-demethoxyubiquinol 3-hydroxylase activity"/>
    <property type="evidence" value="ECO:0007669"/>
    <property type="project" value="UniProtKB-EC"/>
</dbReference>
<keyword evidence="2 8" id="KW-0831">Ubiquinone biosynthesis</keyword>
<dbReference type="InParanoid" id="A0A1Y1U8M7"/>
<comment type="caution">
    <text evidence="10">The sequence shown here is derived from an EMBL/GenBank/DDBJ whole genome shotgun (WGS) entry which is preliminary data.</text>
</comment>
<evidence type="ECO:0000256" key="7">
    <source>
        <dbReference type="ARBA" id="ARBA00023136"/>
    </source>
</evidence>
<feature type="binding site" evidence="8">
    <location>
        <position position="123"/>
    </location>
    <ligand>
        <name>Fe cation</name>
        <dbReference type="ChEBI" id="CHEBI:24875"/>
        <label>1</label>
    </ligand>
</feature>
<feature type="binding site" evidence="8">
    <location>
        <position position="120"/>
    </location>
    <ligand>
        <name>Fe cation</name>
        <dbReference type="ChEBI" id="CHEBI:24875"/>
        <label>2</label>
    </ligand>
</feature>
<feature type="binding site" evidence="8">
    <location>
        <position position="120"/>
    </location>
    <ligand>
        <name>Fe cation</name>
        <dbReference type="ChEBI" id="CHEBI:24875"/>
        <label>1</label>
    </ligand>
</feature>
<comment type="function">
    <text evidence="8">Catalyzes the hydroxylation of 2-polyprenyl-3-methyl-6-methoxy-1,4-benzoquinol (DMQH2) during ubiquinone biosynthesis. Has also a structural role in the COQ enzyme complex, stabilizing other COQ polypeptides.</text>
</comment>
<dbReference type="CDD" id="cd01042">
    <property type="entry name" value="DMQH"/>
    <property type="match status" value="1"/>
</dbReference>
<gene>
    <name evidence="8" type="primary">COQ7</name>
    <name evidence="10" type="ORF">BD324DRAFT_635688</name>
</gene>
<dbReference type="AlphaFoldDB" id="A0A1Y1U8M7"/>
<keyword evidence="3 8" id="KW-0479">Metal-binding</keyword>
<keyword evidence="8" id="KW-0999">Mitochondrion inner membrane</keyword>
<dbReference type="FunCoup" id="A0A1Y1U8M7">
    <property type="interactions" value="180"/>
</dbReference>
<dbReference type="OrthoDB" id="275371at2759"/>
<comment type="cofactor">
    <cofactor evidence="8">
        <name>Fe cation</name>
        <dbReference type="ChEBI" id="CHEBI:24875"/>
    </cofactor>
    <text evidence="8">Binds 2 iron ions per subunit.</text>
</comment>
<dbReference type="Pfam" id="PF03232">
    <property type="entry name" value="COQ7"/>
    <property type="match status" value="1"/>
</dbReference>
<keyword evidence="6 8" id="KW-0503">Monooxygenase</keyword>
<comment type="subcellular location">
    <subcellularLocation>
        <location evidence="8">Mitochondrion inner membrane</location>
        <topology evidence="8">Peripheral membrane protein</topology>
        <orientation evidence="8">Matrix side</orientation>
    </subcellularLocation>
</comment>
<sequence>MILASSSRITLDHLARWSTRPTLQQCRTLASDAYFKRPPQTSTTPGPASSTSSSTVPDEATNDTPSNLTPAQKELIDRIIRVDQAGEVGANWIYRGQKLAMQLKGDNKSAAQIEAMWETERHHLATMDLLRKQHNVRPTALYPLWQAMALALGTSTGLMGREAAMACTEAVETVIGEHYDDQLKALKPLIETLSISDPAHPSLPLLRDILTEFRDDELEHLDTAVEEGAQKAPGHALLSAVIELGCKAAIKVCERI</sequence>
<feature type="binding site" evidence="8">
    <location>
        <position position="87"/>
    </location>
    <ligand>
        <name>Fe cation</name>
        <dbReference type="ChEBI" id="CHEBI:24875"/>
        <label>1</label>
    </ligand>
</feature>